<dbReference type="RefSeq" id="XP_002674974.1">
    <property type="nucleotide sequence ID" value="XM_002674928.1"/>
</dbReference>
<dbReference type="Gene3D" id="1.25.40.10">
    <property type="entry name" value="Tetratricopeptide repeat domain"/>
    <property type="match status" value="1"/>
</dbReference>
<organism evidence="3">
    <name type="scientific">Naegleria gruberi</name>
    <name type="common">Amoeba</name>
    <dbReference type="NCBI Taxonomy" id="5762"/>
    <lineage>
        <taxon>Eukaryota</taxon>
        <taxon>Discoba</taxon>
        <taxon>Heterolobosea</taxon>
        <taxon>Tetramitia</taxon>
        <taxon>Eutetramitia</taxon>
        <taxon>Vahlkampfiidae</taxon>
        <taxon>Naegleria</taxon>
    </lineage>
</organism>
<reference evidence="2 3" key="1">
    <citation type="journal article" date="2010" name="Cell">
        <title>The genome of Naegleria gruberi illuminates early eukaryotic versatility.</title>
        <authorList>
            <person name="Fritz-Laylin L.K."/>
            <person name="Prochnik S.E."/>
            <person name="Ginger M.L."/>
            <person name="Dacks J.B."/>
            <person name="Carpenter M.L."/>
            <person name="Field M.C."/>
            <person name="Kuo A."/>
            <person name="Paredez A."/>
            <person name="Chapman J."/>
            <person name="Pham J."/>
            <person name="Shu S."/>
            <person name="Neupane R."/>
            <person name="Cipriano M."/>
            <person name="Mancuso J."/>
            <person name="Tu H."/>
            <person name="Salamov A."/>
            <person name="Lindquist E."/>
            <person name="Shapiro H."/>
            <person name="Lucas S."/>
            <person name="Grigoriev I.V."/>
            <person name="Cande W.Z."/>
            <person name="Fulton C."/>
            <person name="Rokhsar D.S."/>
            <person name="Dawson S.C."/>
        </authorList>
    </citation>
    <scope>NUCLEOTIDE SEQUENCE [LARGE SCALE GENOMIC DNA]</scope>
    <source>
        <strain evidence="2 3">NEG-M</strain>
    </source>
</reference>
<dbReference type="OMA" id="NHAALMK"/>
<proteinExistence type="predicted"/>
<protein>
    <submittedName>
        <fullName evidence="2">Predicted protein</fullName>
    </submittedName>
</protein>
<dbReference type="SUPFAM" id="SSF48452">
    <property type="entry name" value="TPR-like"/>
    <property type="match status" value="1"/>
</dbReference>
<evidence type="ECO:0000313" key="2">
    <source>
        <dbReference type="EMBL" id="EFC42230.1"/>
    </source>
</evidence>
<name>D2VLZ5_NAEGR</name>
<dbReference type="VEuPathDB" id="AmoebaDB:NAEGRDRAFT_69955"/>
<dbReference type="EMBL" id="GG738881">
    <property type="protein sequence ID" value="EFC42230.1"/>
    <property type="molecule type" value="Genomic_DNA"/>
</dbReference>
<dbReference type="Pfam" id="PF13424">
    <property type="entry name" value="TPR_12"/>
    <property type="match status" value="1"/>
</dbReference>
<feature type="region of interest" description="Disordered" evidence="1">
    <location>
        <begin position="367"/>
        <end position="433"/>
    </location>
</feature>
<dbReference type="KEGG" id="ngr:NAEGRDRAFT_69955"/>
<dbReference type="Proteomes" id="UP000006671">
    <property type="component" value="Unassembled WGS sequence"/>
</dbReference>
<dbReference type="OrthoDB" id="2148418at2759"/>
<sequence length="459" mass="52296">MENRHRIVASSPVKPIFKARAFLEKTPGRKYQRKKDFISPRIETHHEQSDNKTYNNKKQNINIGKNEELSTSLLQLQESIKQNINDTLNEINHAALMKETRLKLQEAVNLEEKAKELENSEDPLSCLDVWEKRLNLLVDLYGKSDIKTEDACKKFILLCNSFSMNYRDTPDESIGILKRSLRYLEFGIEFDNIRKMKSMTLNNISFVFRIKNMFEEALEFAQRAFSIEIDLPVEENGVGLADSYLNIGAILSKLGKHKQSLAHANTALEILLSLQKNESIGISNKERSPLISHDALYSSIVVAHNNIAVELEHLMEISKAAMFHEKALTISINKLGSEHAVTKRMENVHERFINDFKDAQEIEKMLSQKNKQKQKPVKEQPSKEENPKIPPTSVANQKAVVPTLDLSVLNKPTPTRRRSQLESPPSHLSLPMESPILKSQNTSLGTSMVLHELNNILLS</sequence>
<accession>D2VLZ5</accession>
<dbReference type="InParanoid" id="D2VLZ5"/>
<dbReference type="SMART" id="SM00028">
    <property type="entry name" value="TPR"/>
    <property type="match status" value="3"/>
</dbReference>
<gene>
    <name evidence="2" type="ORF">NAEGRDRAFT_69955</name>
</gene>
<dbReference type="InterPro" id="IPR011990">
    <property type="entry name" value="TPR-like_helical_dom_sf"/>
</dbReference>
<evidence type="ECO:0000256" key="1">
    <source>
        <dbReference type="SAM" id="MobiDB-lite"/>
    </source>
</evidence>
<dbReference type="GeneID" id="8855733"/>
<feature type="compositionally biased region" description="Basic and acidic residues" evidence="1">
    <location>
        <begin position="376"/>
        <end position="387"/>
    </location>
</feature>
<evidence type="ECO:0000313" key="3">
    <source>
        <dbReference type="Proteomes" id="UP000006671"/>
    </source>
</evidence>
<dbReference type="eggNOG" id="ENOG502RSRY">
    <property type="taxonomic scope" value="Eukaryota"/>
</dbReference>
<dbReference type="InterPro" id="IPR019734">
    <property type="entry name" value="TPR_rpt"/>
</dbReference>
<keyword evidence="3" id="KW-1185">Reference proteome</keyword>
<dbReference type="AlphaFoldDB" id="D2VLZ5"/>
<dbReference type="STRING" id="5762.D2VLZ5"/>